<dbReference type="AlphaFoldDB" id="A0A6V7XRZ9"/>
<organism evidence="2 3">
    <name type="scientific">Meloidogyne enterolobii</name>
    <name type="common">Root-knot nematode worm</name>
    <name type="synonym">Meloidogyne mayaguensis</name>
    <dbReference type="NCBI Taxonomy" id="390850"/>
    <lineage>
        <taxon>Eukaryota</taxon>
        <taxon>Metazoa</taxon>
        <taxon>Ecdysozoa</taxon>
        <taxon>Nematoda</taxon>
        <taxon>Chromadorea</taxon>
        <taxon>Rhabditida</taxon>
        <taxon>Tylenchina</taxon>
        <taxon>Tylenchomorpha</taxon>
        <taxon>Tylenchoidea</taxon>
        <taxon>Meloidogynidae</taxon>
        <taxon>Meloidogyninae</taxon>
        <taxon>Meloidogyne</taxon>
    </lineage>
</organism>
<evidence type="ECO:0000256" key="1">
    <source>
        <dbReference type="SAM" id="MobiDB-lite"/>
    </source>
</evidence>
<evidence type="ECO:0000313" key="2">
    <source>
        <dbReference type="EMBL" id="CAD2202096.1"/>
    </source>
</evidence>
<gene>
    <name evidence="2" type="ORF">MENT_LOCUS55708</name>
</gene>
<feature type="region of interest" description="Disordered" evidence="1">
    <location>
        <begin position="151"/>
        <end position="195"/>
    </location>
</feature>
<reference evidence="2 3" key="1">
    <citation type="submission" date="2020-08" db="EMBL/GenBank/DDBJ databases">
        <authorList>
            <person name="Koutsovoulos G."/>
            <person name="Danchin GJ E."/>
        </authorList>
    </citation>
    <scope>NUCLEOTIDE SEQUENCE [LARGE SCALE GENOMIC DNA]</scope>
</reference>
<dbReference type="Proteomes" id="UP000580250">
    <property type="component" value="Unassembled WGS sequence"/>
</dbReference>
<evidence type="ECO:0000313" key="3">
    <source>
        <dbReference type="Proteomes" id="UP000580250"/>
    </source>
</evidence>
<proteinExistence type="predicted"/>
<name>A0A6V7XRZ9_MELEN</name>
<protein>
    <submittedName>
        <fullName evidence="2">Uncharacterized protein</fullName>
    </submittedName>
</protein>
<accession>A0A6V7XRZ9</accession>
<sequence length="195" mass="22024">MCSKPFNSSNAQKYHVCKEHGRYVWDFIIKNKRMKKANNYGVIGIREDGTPYAMPDGAGSTNAEHDADVGQPTLPEGSQQHVGLPPYHYGEQQHFTQIETNIENQEQHFGHTQPHFKLFGKDIYVGDQDATFPEYLYPSTEEEEQQMLLRAQEESARNAPFRSGNLAIGEGRSRQRGGASRRGSSRPEGILLTKK</sequence>
<feature type="compositionally biased region" description="Low complexity" evidence="1">
    <location>
        <begin position="176"/>
        <end position="189"/>
    </location>
</feature>
<dbReference type="EMBL" id="CAJEWN010002132">
    <property type="protein sequence ID" value="CAD2202096.1"/>
    <property type="molecule type" value="Genomic_DNA"/>
</dbReference>
<comment type="caution">
    <text evidence="2">The sequence shown here is derived from an EMBL/GenBank/DDBJ whole genome shotgun (WGS) entry which is preliminary data.</text>
</comment>